<accession>A0A7M2RDV7</accession>
<feature type="transmembrane region" description="Helical" evidence="10">
    <location>
        <begin position="108"/>
        <end position="128"/>
    </location>
</feature>
<dbReference type="InterPro" id="IPR044751">
    <property type="entry name" value="Ion_transp-like_CBS"/>
</dbReference>
<evidence type="ECO:0000313" key="13">
    <source>
        <dbReference type="EMBL" id="QOV18171.1"/>
    </source>
</evidence>
<dbReference type="PANTHER" id="PTHR22777">
    <property type="entry name" value="HEMOLYSIN-RELATED"/>
    <property type="match status" value="1"/>
</dbReference>
<evidence type="ECO:0000256" key="1">
    <source>
        <dbReference type="ARBA" id="ARBA00004141"/>
    </source>
</evidence>
<evidence type="ECO:0000256" key="9">
    <source>
        <dbReference type="PROSITE-ProRule" id="PRU01193"/>
    </source>
</evidence>
<dbReference type="Pfam" id="PF03471">
    <property type="entry name" value="CorC_HlyC"/>
    <property type="match status" value="1"/>
</dbReference>
<dbReference type="Proteomes" id="UP000593601">
    <property type="component" value="Chromosome"/>
</dbReference>
<reference evidence="13 14" key="1">
    <citation type="submission" date="2020-10" db="EMBL/GenBank/DDBJ databases">
        <title>Blautia liquoris sp.nov., isolated from the mud in a fermentation cellar used for the production of Chinese strong-flavoured liquor.</title>
        <authorList>
            <person name="Lu L."/>
        </authorList>
    </citation>
    <scope>NUCLEOTIDE SEQUENCE [LARGE SCALE GENOMIC DNA]</scope>
    <source>
        <strain evidence="13 14">LZLJ-3</strain>
    </source>
</reference>
<feature type="transmembrane region" description="Helical" evidence="10">
    <location>
        <begin position="62"/>
        <end position="82"/>
    </location>
</feature>
<dbReference type="InterPro" id="IPR036318">
    <property type="entry name" value="FAD-bd_PCMH-like_sf"/>
</dbReference>
<organism evidence="13 14">
    <name type="scientific">Blautia liquoris</name>
    <dbReference type="NCBI Taxonomy" id="2779518"/>
    <lineage>
        <taxon>Bacteria</taxon>
        <taxon>Bacillati</taxon>
        <taxon>Bacillota</taxon>
        <taxon>Clostridia</taxon>
        <taxon>Lachnospirales</taxon>
        <taxon>Lachnospiraceae</taxon>
        <taxon>Blautia</taxon>
    </lineage>
</organism>
<dbReference type="Gene3D" id="3.10.580.10">
    <property type="entry name" value="CBS-domain"/>
    <property type="match status" value="1"/>
</dbReference>
<evidence type="ECO:0000256" key="5">
    <source>
        <dbReference type="ARBA" id="ARBA00022989"/>
    </source>
</evidence>
<comment type="similarity">
    <text evidence="2">Belongs to the UPF0053 family.</text>
</comment>
<dbReference type="PANTHER" id="PTHR22777:SF17">
    <property type="entry name" value="UPF0053 PROTEIN SLL0260"/>
    <property type="match status" value="1"/>
</dbReference>
<dbReference type="Pfam" id="PF01595">
    <property type="entry name" value="CNNM"/>
    <property type="match status" value="1"/>
</dbReference>
<dbReference type="GO" id="GO:0050660">
    <property type="term" value="F:flavin adenine dinucleotide binding"/>
    <property type="evidence" value="ECO:0007669"/>
    <property type="project" value="InterPro"/>
</dbReference>
<dbReference type="EMBL" id="CP063304">
    <property type="protein sequence ID" value="QOV18171.1"/>
    <property type="molecule type" value="Genomic_DNA"/>
</dbReference>
<evidence type="ECO:0000259" key="12">
    <source>
        <dbReference type="PROSITE" id="PS51846"/>
    </source>
</evidence>
<comment type="subcellular location">
    <subcellularLocation>
        <location evidence="1">Membrane</location>
        <topology evidence="1">Multi-pass membrane protein</topology>
    </subcellularLocation>
</comment>
<dbReference type="SUPFAM" id="SSF54631">
    <property type="entry name" value="CBS-domain pair"/>
    <property type="match status" value="1"/>
</dbReference>
<dbReference type="SUPFAM" id="SSF56176">
    <property type="entry name" value="FAD-binding/transporter-associated domain-like"/>
    <property type="match status" value="1"/>
</dbReference>
<sequence length="449" mass="50122">MDSDPLLWPIILQVILIALNAIFACAEIAVVSMNETKLAKMASDGDKRAISLEKLTSSPSRFLATIQVAITLSGFMGSAYAADNFSGHLVKLFVRLGVSIPTQTLNSISVFLITLILSYFTLIFGELVPKRIAMKNTEKVALGMARVLNVIANFFSPIVGLLTVSTNGVLRLIGIDPNQEDDGVSEEEIRMMIDAGSKKGTIDLDENEMIQNVFEFDDITLGEICTHRTDVVVLWADDKKDIWENTIHASRHSIFPVCGEGVDDILGVMDAKDFFRLHDLTREEIMAKAVKPAYFVPENIKADILFSNMKKSGNYFAVVLDEYGGMEGIITLRDLIEQLVGDLVEEDDEKRPEEIEQIGENIWKIQGYATLDDVQELLNVRLPVEEYDTFGGYIFGNLGSIPDDGSQFELETDELQIKVVEVKEHRVESTIVQKIEKEEMEQVEESKGR</sequence>
<keyword evidence="5 9" id="KW-1133">Transmembrane helix</keyword>
<dbReference type="Pfam" id="PF00571">
    <property type="entry name" value="CBS"/>
    <property type="match status" value="1"/>
</dbReference>
<feature type="transmembrane region" description="Helical" evidence="10">
    <location>
        <begin position="6"/>
        <end position="31"/>
    </location>
</feature>
<dbReference type="InterPro" id="IPR046342">
    <property type="entry name" value="CBS_dom_sf"/>
</dbReference>
<feature type="transmembrane region" description="Helical" evidence="10">
    <location>
        <begin position="140"/>
        <end position="162"/>
    </location>
</feature>
<evidence type="ECO:0000256" key="4">
    <source>
        <dbReference type="ARBA" id="ARBA00022737"/>
    </source>
</evidence>
<name>A0A7M2RDV7_9FIRM</name>
<dbReference type="InterPro" id="IPR002550">
    <property type="entry name" value="CNNM"/>
</dbReference>
<gene>
    <name evidence="13" type="ORF">INP51_08930</name>
</gene>
<dbReference type="SMART" id="SM01091">
    <property type="entry name" value="CorC_HlyC"/>
    <property type="match status" value="1"/>
</dbReference>
<keyword evidence="3 9" id="KW-0812">Transmembrane</keyword>
<evidence type="ECO:0000256" key="2">
    <source>
        <dbReference type="ARBA" id="ARBA00006337"/>
    </source>
</evidence>
<dbReference type="AlphaFoldDB" id="A0A7M2RDV7"/>
<evidence type="ECO:0000259" key="11">
    <source>
        <dbReference type="PROSITE" id="PS51371"/>
    </source>
</evidence>
<feature type="domain" description="CBS" evidence="11">
    <location>
        <begin position="286"/>
        <end position="349"/>
    </location>
</feature>
<dbReference type="KEGG" id="bliq:INP51_08930"/>
<dbReference type="InterPro" id="IPR000644">
    <property type="entry name" value="CBS_dom"/>
</dbReference>
<protein>
    <submittedName>
        <fullName evidence="13">HlyC/CorC family transporter</fullName>
    </submittedName>
</protein>
<keyword evidence="7 9" id="KW-0472">Membrane</keyword>
<evidence type="ECO:0000256" key="3">
    <source>
        <dbReference type="ARBA" id="ARBA00022692"/>
    </source>
</evidence>
<dbReference type="PROSITE" id="PS51846">
    <property type="entry name" value="CNNM"/>
    <property type="match status" value="1"/>
</dbReference>
<dbReference type="PROSITE" id="PS51371">
    <property type="entry name" value="CBS"/>
    <property type="match status" value="1"/>
</dbReference>
<dbReference type="RefSeq" id="WP_193734533.1">
    <property type="nucleotide sequence ID" value="NZ_CP063304.1"/>
</dbReference>
<evidence type="ECO:0000256" key="7">
    <source>
        <dbReference type="ARBA" id="ARBA00023136"/>
    </source>
</evidence>
<evidence type="ECO:0000256" key="10">
    <source>
        <dbReference type="SAM" id="Phobius"/>
    </source>
</evidence>
<dbReference type="InterPro" id="IPR005170">
    <property type="entry name" value="Transptr-assoc_dom"/>
</dbReference>
<dbReference type="GO" id="GO:0005886">
    <property type="term" value="C:plasma membrane"/>
    <property type="evidence" value="ECO:0007669"/>
    <property type="project" value="TreeGrafter"/>
</dbReference>
<evidence type="ECO:0000313" key="14">
    <source>
        <dbReference type="Proteomes" id="UP000593601"/>
    </source>
</evidence>
<dbReference type="Gene3D" id="3.30.465.10">
    <property type="match status" value="1"/>
</dbReference>
<dbReference type="InterPro" id="IPR016169">
    <property type="entry name" value="FAD-bd_PCMH_sub2"/>
</dbReference>
<proteinExistence type="inferred from homology"/>
<keyword evidence="6 8" id="KW-0129">CBS domain</keyword>
<feature type="domain" description="CNNM transmembrane" evidence="12">
    <location>
        <begin position="2"/>
        <end position="206"/>
    </location>
</feature>
<dbReference type="CDD" id="cd04590">
    <property type="entry name" value="CBS_pair_CorC_HlyC_assoc"/>
    <property type="match status" value="1"/>
</dbReference>
<keyword evidence="14" id="KW-1185">Reference proteome</keyword>
<evidence type="ECO:0000256" key="8">
    <source>
        <dbReference type="PROSITE-ProRule" id="PRU00703"/>
    </source>
</evidence>
<keyword evidence="4" id="KW-0677">Repeat</keyword>
<evidence type="ECO:0000256" key="6">
    <source>
        <dbReference type="ARBA" id="ARBA00023122"/>
    </source>
</evidence>